<keyword evidence="4" id="KW-0804">Transcription</keyword>
<dbReference type="Proteomes" id="UP000060699">
    <property type="component" value="Chromosome"/>
</dbReference>
<sequence>MDLQQLRTFTVIAREGSLARASAQLFLSQPAISAQLKALESELGVKLFDRTSKGMTLTFAGRDLLQEASNNLAAATNILALRRNLTTGRRAWR</sequence>
<dbReference type="KEGG" id="rdp:RD2015_682"/>
<dbReference type="FunFam" id="1.10.10.10:FF:000001">
    <property type="entry name" value="LysR family transcriptional regulator"/>
    <property type="match status" value="1"/>
</dbReference>
<dbReference type="InterPro" id="IPR000847">
    <property type="entry name" value="LysR_HTH_N"/>
</dbReference>
<keyword evidence="6" id="KW-1185">Reference proteome</keyword>
<dbReference type="AlphaFoldDB" id="A0A0U3MLK9"/>
<evidence type="ECO:0000256" key="4">
    <source>
        <dbReference type="ARBA" id="ARBA00023163"/>
    </source>
</evidence>
<dbReference type="EMBL" id="CP013729">
    <property type="protein sequence ID" value="ALV05178.1"/>
    <property type="molecule type" value="Genomic_DNA"/>
</dbReference>
<comment type="similarity">
    <text evidence="1">Belongs to the LysR transcriptional regulatory family.</text>
</comment>
<accession>A0A0U3MLK9</accession>
<gene>
    <name evidence="5" type="ORF">RD2015_682</name>
</gene>
<dbReference type="PROSITE" id="PS50931">
    <property type="entry name" value="HTH_LYSR"/>
    <property type="match status" value="1"/>
</dbReference>
<evidence type="ECO:0000256" key="2">
    <source>
        <dbReference type="ARBA" id="ARBA00023015"/>
    </source>
</evidence>
<dbReference type="InterPro" id="IPR036388">
    <property type="entry name" value="WH-like_DNA-bd_sf"/>
</dbReference>
<keyword evidence="3" id="KW-0238">DNA-binding</keyword>
<evidence type="ECO:0000256" key="1">
    <source>
        <dbReference type="ARBA" id="ARBA00009437"/>
    </source>
</evidence>
<dbReference type="PANTHER" id="PTHR30126:SF40">
    <property type="entry name" value="HTH-TYPE TRANSCRIPTIONAL REGULATOR GLTR"/>
    <property type="match status" value="1"/>
</dbReference>
<dbReference type="PANTHER" id="PTHR30126">
    <property type="entry name" value="HTH-TYPE TRANSCRIPTIONAL REGULATOR"/>
    <property type="match status" value="1"/>
</dbReference>
<keyword evidence="2" id="KW-0805">Transcription regulation</keyword>
<name>A0A0U3MLK9_9BURK</name>
<evidence type="ECO:0000256" key="3">
    <source>
        <dbReference type="ARBA" id="ARBA00023125"/>
    </source>
</evidence>
<dbReference type="PRINTS" id="PR00039">
    <property type="entry name" value="HTHLYSR"/>
</dbReference>
<dbReference type="STRING" id="76731.RD2015_682"/>
<dbReference type="GO" id="GO:0003700">
    <property type="term" value="F:DNA-binding transcription factor activity"/>
    <property type="evidence" value="ECO:0007669"/>
    <property type="project" value="InterPro"/>
</dbReference>
<dbReference type="SUPFAM" id="SSF46785">
    <property type="entry name" value="Winged helix' DNA-binding domain"/>
    <property type="match status" value="1"/>
</dbReference>
<dbReference type="GO" id="GO:0000976">
    <property type="term" value="F:transcription cis-regulatory region binding"/>
    <property type="evidence" value="ECO:0007669"/>
    <property type="project" value="TreeGrafter"/>
</dbReference>
<dbReference type="InterPro" id="IPR036390">
    <property type="entry name" value="WH_DNA-bd_sf"/>
</dbReference>
<dbReference type="Gene3D" id="1.10.10.10">
    <property type="entry name" value="Winged helix-like DNA-binding domain superfamily/Winged helix DNA-binding domain"/>
    <property type="match status" value="1"/>
</dbReference>
<evidence type="ECO:0000313" key="6">
    <source>
        <dbReference type="Proteomes" id="UP000060699"/>
    </source>
</evidence>
<dbReference type="Pfam" id="PF00126">
    <property type="entry name" value="HTH_1"/>
    <property type="match status" value="1"/>
</dbReference>
<proteinExistence type="inferred from homology"/>
<dbReference type="OrthoDB" id="464481at2"/>
<dbReference type="RefSeq" id="WP_058933697.1">
    <property type="nucleotide sequence ID" value="NZ_CP013729.1"/>
</dbReference>
<evidence type="ECO:0000313" key="5">
    <source>
        <dbReference type="EMBL" id="ALV05178.1"/>
    </source>
</evidence>
<reference evidence="5 6" key="1">
    <citation type="submission" date="2015-12" db="EMBL/GenBank/DDBJ databases">
        <title>Complete genome of Roseateles depolymerans KCTC 42856.</title>
        <authorList>
            <person name="Kim K.M."/>
        </authorList>
    </citation>
    <scope>NUCLEOTIDE SEQUENCE [LARGE SCALE GENOMIC DNA]</scope>
    <source>
        <strain evidence="5 6">KCTC 42856</strain>
    </source>
</reference>
<protein>
    <submittedName>
        <fullName evidence="5">Uncharacterized protein</fullName>
    </submittedName>
</protein>
<organism evidence="5 6">
    <name type="scientific">Roseateles depolymerans</name>
    <dbReference type="NCBI Taxonomy" id="76731"/>
    <lineage>
        <taxon>Bacteria</taxon>
        <taxon>Pseudomonadati</taxon>
        <taxon>Pseudomonadota</taxon>
        <taxon>Betaproteobacteria</taxon>
        <taxon>Burkholderiales</taxon>
        <taxon>Sphaerotilaceae</taxon>
        <taxon>Roseateles</taxon>
    </lineage>
</organism>